<name>A0ABQ5FW28_9ASTR</name>
<feature type="compositionally biased region" description="Basic and acidic residues" evidence="1">
    <location>
        <begin position="48"/>
        <end position="59"/>
    </location>
</feature>
<dbReference type="PANTHER" id="PTHR15503:SF45">
    <property type="entry name" value="RNA-DIRECTED DNA POLYMERASE HOMOLOG"/>
    <property type="match status" value="1"/>
</dbReference>
<keyword evidence="2" id="KW-0695">RNA-directed DNA polymerase</keyword>
<evidence type="ECO:0000313" key="2">
    <source>
        <dbReference type="EMBL" id="GJT67189.1"/>
    </source>
</evidence>
<sequence length="413" mass="46731">MEVFIGGLPRSIKGNVTASKPQTLEEAITITQRLMDQVTKHNSVQGTNDHKRKFDDRRTFTNNNYQNNRNNNNNNRNNDHQQQHNRRQETIRAYAVTPTKNNRYTGSLPLCKKCTLHHTGPCTVKCHTCNKVGYLTRNCKNKGPSTGSNLLPVSVTCHAYGEKGHYKSQCSRANNNAHGRAYLLRDKNAHQDLNIVTGMFFLNQHLARVLFDLGVDKSFVSISLASILNIPPITLDTTYDIEMANGNLVGTNTIIQGCTLILLNQPFEINLMPIKLGSFDVVIGMDWLSKYHARIICDEKVVHIPIDDETLIMRGDQSKTRLSLISCIKTERYISRGYKVFIAQVMEKKSDERRLEDILVVKEFPEVFLEDLPGLPPVRQVEFQIDLMPGAAPVARAPYRLAPSEMLELSNQL</sequence>
<dbReference type="Gene3D" id="2.40.70.10">
    <property type="entry name" value="Acid Proteases"/>
    <property type="match status" value="1"/>
</dbReference>
<feature type="region of interest" description="Disordered" evidence="1">
    <location>
        <begin position="40"/>
        <end position="88"/>
    </location>
</feature>
<dbReference type="InterPro" id="IPR032567">
    <property type="entry name" value="RTL1-rel"/>
</dbReference>
<accession>A0ABQ5FW28</accession>
<proteinExistence type="predicted"/>
<dbReference type="Proteomes" id="UP001151760">
    <property type="component" value="Unassembled WGS sequence"/>
</dbReference>
<organism evidence="2 3">
    <name type="scientific">Tanacetum coccineum</name>
    <dbReference type="NCBI Taxonomy" id="301880"/>
    <lineage>
        <taxon>Eukaryota</taxon>
        <taxon>Viridiplantae</taxon>
        <taxon>Streptophyta</taxon>
        <taxon>Embryophyta</taxon>
        <taxon>Tracheophyta</taxon>
        <taxon>Spermatophyta</taxon>
        <taxon>Magnoliopsida</taxon>
        <taxon>eudicotyledons</taxon>
        <taxon>Gunneridae</taxon>
        <taxon>Pentapetalae</taxon>
        <taxon>asterids</taxon>
        <taxon>campanulids</taxon>
        <taxon>Asterales</taxon>
        <taxon>Asteraceae</taxon>
        <taxon>Asteroideae</taxon>
        <taxon>Anthemideae</taxon>
        <taxon>Anthemidinae</taxon>
        <taxon>Tanacetum</taxon>
    </lineage>
</organism>
<dbReference type="InterPro" id="IPR021109">
    <property type="entry name" value="Peptidase_aspartic_dom_sf"/>
</dbReference>
<dbReference type="PANTHER" id="PTHR15503">
    <property type="entry name" value="LDOC1 RELATED"/>
    <property type="match status" value="1"/>
</dbReference>
<feature type="compositionally biased region" description="Basic and acidic residues" evidence="1">
    <location>
        <begin position="77"/>
        <end position="88"/>
    </location>
</feature>
<keyword evidence="2" id="KW-0808">Transferase</keyword>
<keyword evidence="3" id="KW-1185">Reference proteome</keyword>
<dbReference type="CDD" id="cd00303">
    <property type="entry name" value="retropepsin_like"/>
    <property type="match status" value="1"/>
</dbReference>
<keyword evidence="2" id="KW-0548">Nucleotidyltransferase</keyword>
<reference evidence="2" key="1">
    <citation type="journal article" date="2022" name="Int. J. Mol. Sci.">
        <title>Draft Genome of Tanacetum Coccineum: Genomic Comparison of Closely Related Tanacetum-Family Plants.</title>
        <authorList>
            <person name="Yamashiro T."/>
            <person name="Shiraishi A."/>
            <person name="Nakayama K."/>
            <person name="Satake H."/>
        </authorList>
    </citation>
    <scope>NUCLEOTIDE SEQUENCE</scope>
</reference>
<comment type="caution">
    <text evidence="2">The sequence shown here is derived from an EMBL/GenBank/DDBJ whole genome shotgun (WGS) entry which is preliminary data.</text>
</comment>
<dbReference type="Pfam" id="PF08284">
    <property type="entry name" value="RVP_2"/>
    <property type="match status" value="1"/>
</dbReference>
<protein>
    <submittedName>
        <fullName evidence="2">Reverse transcriptase domain-containing protein</fullName>
    </submittedName>
</protein>
<gene>
    <name evidence="2" type="ORF">Tco_1018669</name>
</gene>
<dbReference type="Gene3D" id="4.10.60.10">
    <property type="entry name" value="Zinc finger, CCHC-type"/>
    <property type="match status" value="1"/>
</dbReference>
<reference evidence="2" key="2">
    <citation type="submission" date="2022-01" db="EMBL/GenBank/DDBJ databases">
        <authorList>
            <person name="Yamashiro T."/>
            <person name="Shiraishi A."/>
            <person name="Satake H."/>
            <person name="Nakayama K."/>
        </authorList>
    </citation>
    <scope>NUCLEOTIDE SEQUENCE</scope>
</reference>
<evidence type="ECO:0000256" key="1">
    <source>
        <dbReference type="SAM" id="MobiDB-lite"/>
    </source>
</evidence>
<dbReference type="GO" id="GO:0003964">
    <property type="term" value="F:RNA-directed DNA polymerase activity"/>
    <property type="evidence" value="ECO:0007669"/>
    <property type="project" value="UniProtKB-KW"/>
</dbReference>
<dbReference type="SUPFAM" id="SSF50630">
    <property type="entry name" value="Acid proteases"/>
    <property type="match status" value="1"/>
</dbReference>
<evidence type="ECO:0000313" key="3">
    <source>
        <dbReference type="Proteomes" id="UP001151760"/>
    </source>
</evidence>
<feature type="compositionally biased region" description="Low complexity" evidence="1">
    <location>
        <begin position="62"/>
        <end position="76"/>
    </location>
</feature>
<dbReference type="EMBL" id="BQNB010017785">
    <property type="protein sequence ID" value="GJT67189.1"/>
    <property type="molecule type" value="Genomic_DNA"/>
</dbReference>